<feature type="chain" id="PRO_5016111466" evidence="1">
    <location>
        <begin position="25"/>
        <end position="142"/>
    </location>
</feature>
<gene>
    <name evidence="2" type="primary">BQ5605_C086g13018</name>
    <name evidence="2" type="ORF">BQ5605_C086G13018</name>
</gene>
<dbReference type="Proteomes" id="UP000249464">
    <property type="component" value="Unassembled WGS sequence"/>
</dbReference>
<evidence type="ECO:0000313" key="2">
    <source>
        <dbReference type="EMBL" id="SGY28480.1"/>
    </source>
</evidence>
<proteinExistence type="predicted"/>
<name>A0A2X0MS93_9BASI</name>
<dbReference type="EMBL" id="FQNC01000037">
    <property type="protein sequence ID" value="SGY28480.1"/>
    <property type="molecule type" value="Genomic_DNA"/>
</dbReference>
<protein>
    <submittedName>
        <fullName evidence="2">BQ5605_C086g13018 protein</fullName>
    </submittedName>
</protein>
<evidence type="ECO:0000313" key="3">
    <source>
        <dbReference type="Proteomes" id="UP000249464"/>
    </source>
</evidence>
<keyword evidence="1" id="KW-0732">Signal</keyword>
<organism evidence="2 3">
    <name type="scientific">Microbotryum silenes-dioicae</name>
    <dbReference type="NCBI Taxonomy" id="796604"/>
    <lineage>
        <taxon>Eukaryota</taxon>
        <taxon>Fungi</taxon>
        <taxon>Dikarya</taxon>
        <taxon>Basidiomycota</taxon>
        <taxon>Pucciniomycotina</taxon>
        <taxon>Microbotryomycetes</taxon>
        <taxon>Microbotryales</taxon>
        <taxon>Microbotryaceae</taxon>
        <taxon>Microbotryum</taxon>
    </lineage>
</organism>
<feature type="signal peptide" evidence="1">
    <location>
        <begin position="1"/>
        <end position="24"/>
    </location>
</feature>
<keyword evidence="3" id="KW-1185">Reference proteome</keyword>
<dbReference type="AlphaFoldDB" id="A0A2X0MS93"/>
<reference evidence="2 3" key="1">
    <citation type="submission" date="2016-11" db="EMBL/GenBank/DDBJ databases">
        <authorList>
            <person name="Jaros S."/>
            <person name="Januszkiewicz K."/>
            <person name="Wedrychowicz H."/>
        </authorList>
    </citation>
    <scope>NUCLEOTIDE SEQUENCE [LARGE SCALE GENOMIC DNA]</scope>
</reference>
<sequence length="142" mass="15873">MVRFHLFGLVAVALAIQAPPLALAIQGPPAFGPLDSRCRNQADKVQPTYSPPSWGTCPSLAKQSPGGVSHDVYMRRCQCGGRDWWEKYRKCLDAHLNSWSKDILKDKAKRCQDCKTAYKNNDMYPDSSAPFRICQAWRAGVS</sequence>
<accession>A0A2X0MS93</accession>
<evidence type="ECO:0000256" key="1">
    <source>
        <dbReference type="SAM" id="SignalP"/>
    </source>
</evidence>